<evidence type="ECO:0000313" key="1">
    <source>
        <dbReference type="EMBL" id="CAF88414.1"/>
    </source>
</evidence>
<dbReference type="PANTHER" id="PTHR46049:SF2">
    <property type="entry name" value="UNCONVENTIONAL MYOSIN-X"/>
    <property type="match status" value="1"/>
</dbReference>
<feature type="non-terminal residue" evidence="1">
    <location>
        <position position="1"/>
    </location>
</feature>
<comment type="caution">
    <text evidence="1">The sequence shown here is derived from an EMBL/GenBank/DDBJ whole genome shotgun (WGS) entry which is preliminary data.</text>
</comment>
<dbReference type="GO" id="GO:0005547">
    <property type="term" value="F:phosphatidylinositol-3,4,5-trisphosphate binding"/>
    <property type="evidence" value="ECO:0007669"/>
    <property type="project" value="TreeGrafter"/>
</dbReference>
<accession>Q4TFB8</accession>
<name>Q4TFB8_TETNG</name>
<reference evidence="1" key="2">
    <citation type="submission" date="2004-02" db="EMBL/GenBank/DDBJ databases">
        <authorList>
            <consortium name="Genoscope"/>
            <consortium name="Whitehead Institute Centre for Genome Research"/>
        </authorList>
    </citation>
    <scope>NUCLEOTIDE SEQUENCE</scope>
</reference>
<dbReference type="EMBL" id="CAAE01004696">
    <property type="protein sequence ID" value="CAF88414.1"/>
    <property type="molecule type" value="Genomic_DNA"/>
</dbReference>
<dbReference type="GO" id="GO:0030175">
    <property type="term" value="C:filopodium"/>
    <property type="evidence" value="ECO:0007669"/>
    <property type="project" value="TreeGrafter"/>
</dbReference>
<dbReference type="AlphaFoldDB" id="Q4TFB8"/>
<dbReference type="KEGG" id="tng:GSTEN00001728G001"/>
<dbReference type="GO" id="GO:0051489">
    <property type="term" value="P:regulation of filopodium assembly"/>
    <property type="evidence" value="ECO:0007669"/>
    <property type="project" value="TreeGrafter"/>
</dbReference>
<dbReference type="PANTHER" id="PTHR46049">
    <property type="entry name" value="AGAP003327-PA"/>
    <property type="match status" value="1"/>
</dbReference>
<dbReference type="InterPro" id="IPR051724">
    <property type="entry name" value="Actin_motor_Myosin"/>
</dbReference>
<dbReference type="Gene3D" id="1.20.58.530">
    <property type="match status" value="1"/>
</dbReference>
<reference evidence="1" key="1">
    <citation type="journal article" date="2004" name="Nature">
        <title>Genome duplication in the teleost fish Tetraodon nigroviridis reveals the early vertebrate proto-karyotype.</title>
        <authorList>
            <person name="Jaillon O."/>
            <person name="Aury J.-M."/>
            <person name="Brunet F."/>
            <person name="Petit J.-L."/>
            <person name="Stange-Thomann N."/>
            <person name="Mauceli E."/>
            <person name="Bouneau L."/>
            <person name="Fischer C."/>
            <person name="Ozouf-Costaz C."/>
            <person name="Bernot A."/>
            <person name="Nicaud S."/>
            <person name="Jaffe D."/>
            <person name="Fisher S."/>
            <person name="Lutfalla G."/>
            <person name="Dossat C."/>
            <person name="Segurens B."/>
            <person name="Dasilva C."/>
            <person name="Salanoubat M."/>
            <person name="Levy M."/>
            <person name="Boudet N."/>
            <person name="Castellano S."/>
            <person name="Anthouard V."/>
            <person name="Jubin C."/>
            <person name="Castelli V."/>
            <person name="Katinka M."/>
            <person name="Vacherie B."/>
            <person name="Biemont C."/>
            <person name="Skalli Z."/>
            <person name="Cattolico L."/>
            <person name="Poulain J."/>
            <person name="De Berardinis V."/>
            <person name="Cruaud C."/>
            <person name="Duprat S."/>
            <person name="Brottier P."/>
            <person name="Coutanceau J.-P."/>
            <person name="Gouzy J."/>
            <person name="Parra G."/>
            <person name="Lardier G."/>
            <person name="Chapple C."/>
            <person name="McKernan K.J."/>
            <person name="McEwan P."/>
            <person name="Bosak S."/>
            <person name="Kellis M."/>
            <person name="Volff J.-N."/>
            <person name="Guigo R."/>
            <person name="Zody M.C."/>
            <person name="Mesirov J."/>
            <person name="Lindblad-Toh K."/>
            <person name="Birren B."/>
            <person name="Nusbaum C."/>
            <person name="Kahn D."/>
            <person name="Robinson-Rechavi M."/>
            <person name="Laudet V."/>
            <person name="Schachter V."/>
            <person name="Quetier F."/>
            <person name="Saurin W."/>
            <person name="Scarpelli C."/>
            <person name="Wincker P."/>
            <person name="Lander E.S."/>
            <person name="Weissenbach J."/>
            <person name="Roest Crollius H."/>
        </authorList>
    </citation>
    <scope>NUCLEOTIDE SEQUENCE [LARGE SCALE GENOMIC DNA]</scope>
</reference>
<dbReference type="GO" id="GO:0060002">
    <property type="term" value="F:plus-end directed microfilament motor activity"/>
    <property type="evidence" value="ECO:0007669"/>
    <property type="project" value="TreeGrafter"/>
</dbReference>
<dbReference type="GO" id="GO:0051015">
    <property type="term" value="F:actin filament binding"/>
    <property type="evidence" value="ECO:0007669"/>
    <property type="project" value="TreeGrafter"/>
</dbReference>
<dbReference type="InterPro" id="IPR027417">
    <property type="entry name" value="P-loop_NTPase"/>
</dbReference>
<organism evidence="1">
    <name type="scientific">Tetraodon nigroviridis</name>
    <name type="common">Spotted green pufferfish</name>
    <name type="synonym">Chelonodon nigroviridis</name>
    <dbReference type="NCBI Taxonomy" id="99883"/>
    <lineage>
        <taxon>Eukaryota</taxon>
        <taxon>Metazoa</taxon>
        <taxon>Chordata</taxon>
        <taxon>Craniata</taxon>
        <taxon>Vertebrata</taxon>
        <taxon>Euteleostomi</taxon>
        <taxon>Actinopterygii</taxon>
        <taxon>Neopterygii</taxon>
        <taxon>Teleostei</taxon>
        <taxon>Neoteleostei</taxon>
        <taxon>Acanthomorphata</taxon>
        <taxon>Eupercaria</taxon>
        <taxon>Tetraodontiformes</taxon>
        <taxon>Tetradontoidea</taxon>
        <taxon>Tetraodontidae</taxon>
        <taxon>Tetraodon</taxon>
    </lineage>
</organism>
<dbReference type="OrthoDB" id="6108017at2759"/>
<dbReference type="SUPFAM" id="SSF52540">
    <property type="entry name" value="P-loop containing nucleoside triphosphate hydrolases"/>
    <property type="match status" value="1"/>
</dbReference>
<gene>
    <name evidence="1" type="ORF">GSTENG00001728001</name>
</gene>
<sequence>KLGLLALLNEESHFPKATDDTLLEKLHGQHSVAVALAPPPPPGALAHAVAASCPCRKTPSTSSRAWPCTTSACDITPARAESSGLLLCFVTAAPCWCVQVVYDVRGMLQKNRDPSGTTLDFVYDLFEHLHSRSHREALKSSSKHRRPTVVSQFKVRTGPVGGAGATATRHRRNRLCPCCRTLSTR</sequence>
<proteinExistence type="predicted"/>
<protein>
    <submittedName>
        <fullName evidence="1">(spotted green pufferfish) hypothetical protein</fullName>
    </submittedName>
</protein>
<dbReference type="GO" id="GO:0008360">
    <property type="term" value="P:regulation of cell shape"/>
    <property type="evidence" value="ECO:0007669"/>
    <property type="project" value="TreeGrafter"/>
</dbReference>
<dbReference type="GO" id="GO:0030705">
    <property type="term" value="P:cytoskeleton-dependent intracellular transport"/>
    <property type="evidence" value="ECO:0007669"/>
    <property type="project" value="TreeGrafter"/>
</dbReference>